<feature type="domain" description="CCHC-type" evidence="3">
    <location>
        <begin position="163"/>
        <end position="178"/>
    </location>
</feature>
<accession>A0A843X7L9</accession>
<evidence type="ECO:0000259" key="3">
    <source>
        <dbReference type="PROSITE" id="PS50158"/>
    </source>
</evidence>
<dbReference type="AlphaFoldDB" id="A0A843X7L9"/>
<feature type="compositionally biased region" description="Low complexity" evidence="2">
    <location>
        <begin position="190"/>
        <end position="213"/>
    </location>
</feature>
<dbReference type="GO" id="GO:0008270">
    <property type="term" value="F:zinc ion binding"/>
    <property type="evidence" value="ECO:0007669"/>
    <property type="project" value="UniProtKB-KW"/>
</dbReference>
<feature type="region of interest" description="Disordered" evidence="2">
    <location>
        <begin position="185"/>
        <end position="224"/>
    </location>
</feature>
<sequence length="297" mass="34380">MPQALKFEMADRRDCGGGGDDPEESTQRMIERIWESLTDIRRRMDQQAPEPLVAVPPGDGETVSIVSVPLPPRVEWKKQLRGQLRWRGVFGLVRWANLAQVVFGYRSSQWVRVRWGQKLKQAFKGKGRGWGGRQQFQQGRGRPEVEESQQSTARQPIIPPGYRCYNCNQPGHLIRNCPYPSEYGYGRGVQQQQQPQQFQQPQESRGRGAPQQRGRGRNIGLPKDSSLTPFSLSLALFSRPLLPHYFQQLQKVSWRIMEREVVTNQPRKRRSEGWEYLRYQPRVFVKLIAEDLGVNID</sequence>
<feature type="region of interest" description="Disordered" evidence="2">
    <location>
        <begin position="1"/>
        <end position="26"/>
    </location>
</feature>
<dbReference type="InterPro" id="IPR036875">
    <property type="entry name" value="Znf_CCHC_sf"/>
</dbReference>
<keyword evidence="1" id="KW-0863">Zinc-finger</keyword>
<dbReference type="Proteomes" id="UP000652761">
    <property type="component" value="Unassembled WGS sequence"/>
</dbReference>
<evidence type="ECO:0000313" key="5">
    <source>
        <dbReference type="Proteomes" id="UP000652761"/>
    </source>
</evidence>
<evidence type="ECO:0000256" key="2">
    <source>
        <dbReference type="SAM" id="MobiDB-lite"/>
    </source>
</evidence>
<organism evidence="4 5">
    <name type="scientific">Colocasia esculenta</name>
    <name type="common">Wild taro</name>
    <name type="synonym">Arum esculentum</name>
    <dbReference type="NCBI Taxonomy" id="4460"/>
    <lineage>
        <taxon>Eukaryota</taxon>
        <taxon>Viridiplantae</taxon>
        <taxon>Streptophyta</taxon>
        <taxon>Embryophyta</taxon>
        <taxon>Tracheophyta</taxon>
        <taxon>Spermatophyta</taxon>
        <taxon>Magnoliopsida</taxon>
        <taxon>Liliopsida</taxon>
        <taxon>Araceae</taxon>
        <taxon>Aroideae</taxon>
        <taxon>Colocasieae</taxon>
        <taxon>Colocasia</taxon>
    </lineage>
</organism>
<dbReference type="SUPFAM" id="SSF57756">
    <property type="entry name" value="Retrovirus zinc finger-like domains"/>
    <property type="match status" value="1"/>
</dbReference>
<feature type="region of interest" description="Disordered" evidence="2">
    <location>
        <begin position="124"/>
        <end position="157"/>
    </location>
</feature>
<name>A0A843X7L9_COLES</name>
<dbReference type="Gene3D" id="4.10.60.10">
    <property type="entry name" value="Zinc finger, CCHC-type"/>
    <property type="match status" value="1"/>
</dbReference>
<evidence type="ECO:0000256" key="1">
    <source>
        <dbReference type="PROSITE-ProRule" id="PRU00047"/>
    </source>
</evidence>
<dbReference type="PROSITE" id="PS50158">
    <property type="entry name" value="ZF_CCHC"/>
    <property type="match status" value="1"/>
</dbReference>
<dbReference type="InterPro" id="IPR001878">
    <property type="entry name" value="Znf_CCHC"/>
</dbReference>
<keyword evidence="5" id="KW-1185">Reference proteome</keyword>
<gene>
    <name evidence="4" type="ORF">Taro_048034</name>
</gene>
<protein>
    <recommendedName>
        <fullName evidence="3">CCHC-type domain-containing protein</fullName>
    </recommendedName>
</protein>
<dbReference type="Pfam" id="PF00098">
    <property type="entry name" value="zf-CCHC"/>
    <property type="match status" value="1"/>
</dbReference>
<comment type="caution">
    <text evidence="4">The sequence shown here is derived from an EMBL/GenBank/DDBJ whole genome shotgun (WGS) entry which is preliminary data.</text>
</comment>
<keyword evidence="1" id="KW-0479">Metal-binding</keyword>
<dbReference type="EMBL" id="NMUH01006364">
    <property type="protein sequence ID" value="MQM15094.1"/>
    <property type="molecule type" value="Genomic_DNA"/>
</dbReference>
<dbReference type="GO" id="GO:0003676">
    <property type="term" value="F:nucleic acid binding"/>
    <property type="evidence" value="ECO:0007669"/>
    <property type="project" value="InterPro"/>
</dbReference>
<evidence type="ECO:0000313" key="4">
    <source>
        <dbReference type="EMBL" id="MQM15094.1"/>
    </source>
</evidence>
<proteinExistence type="predicted"/>
<dbReference type="SMART" id="SM00343">
    <property type="entry name" value="ZnF_C2HC"/>
    <property type="match status" value="1"/>
</dbReference>
<reference evidence="4" key="1">
    <citation type="submission" date="2017-07" db="EMBL/GenBank/DDBJ databases">
        <title>Taro Niue Genome Assembly and Annotation.</title>
        <authorList>
            <person name="Atibalentja N."/>
            <person name="Keating K."/>
            <person name="Fields C.J."/>
        </authorList>
    </citation>
    <scope>NUCLEOTIDE SEQUENCE</scope>
    <source>
        <strain evidence="4">Niue_2</strain>
        <tissue evidence="4">Leaf</tissue>
    </source>
</reference>
<keyword evidence="1" id="KW-0862">Zinc</keyword>